<dbReference type="CDD" id="cd00190">
    <property type="entry name" value="Tryp_SPc"/>
    <property type="match status" value="1"/>
</dbReference>
<dbReference type="SMART" id="SM00020">
    <property type="entry name" value="Tryp_SPc"/>
    <property type="match status" value="1"/>
</dbReference>
<dbReference type="GO" id="GO:0006508">
    <property type="term" value="P:proteolysis"/>
    <property type="evidence" value="ECO:0007669"/>
    <property type="project" value="UniProtKB-KW"/>
</dbReference>
<dbReference type="PROSITE" id="PS00134">
    <property type="entry name" value="TRYPSIN_HIS"/>
    <property type="match status" value="1"/>
</dbReference>
<feature type="domain" description="Peptidase S1" evidence="7">
    <location>
        <begin position="38"/>
        <end position="266"/>
    </location>
</feature>
<dbReference type="InterPro" id="IPR033116">
    <property type="entry name" value="TRYPSIN_SER"/>
</dbReference>
<reference evidence="9" key="1">
    <citation type="journal article" date="2014" name="Science">
        <title>Nonhuman genetics. Genomic basis for the convergent evolution of electric organs.</title>
        <authorList>
            <person name="Gallant J.R."/>
            <person name="Traeger L.L."/>
            <person name="Volkening J.D."/>
            <person name="Moffett H."/>
            <person name="Chen P.H."/>
            <person name="Novina C.D."/>
            <person name="Phillips G.N.Jr."/>
            <person name="Anand R."/>
            <person name="Wells G.B."/>
            <person name="Pinch M."/>
            <person name="Guth R."/>
            <person name="Unguez G.A."/>
            <person name="Albert J.S."/>
            <person name="Zakon H.H."/>
            <person name="Samanta M.P."/>
            <person name="Sussman M.R."/>
        </authorList>
    </citation>
    <scope>NUCLEOTIDE SEQUENCE [LARGE SCALE GENOMIC DNA]</scope>
</reference>
<dbReference type="Ensembl" id="ENSEEET00000004820.2">
    <property type="protein sequence ID" value="ENSEEEP00000004754.2"/>
    <property type="gene ID" value="ENSEEEG00000002044.2"/>
</dbReference>
<feature type="chain" id="PRO_5044216367" evidence="6">
    <location>
        <begin position="21"/>
        <end position="330"/>
    </location>
</feature>
<name>A0A4W4DZI8_ELEEL</name>
<evidence type="ECO:0000313" key="8">
    <source>
        <dbReference type="Ensembl" id="ENSEEEP00000004754.2"/>
    </source>
</evidence>
<dbReference type="PROSITE" id="PS50240">
    <property type="entry name" value="TRYPSIN_DOM"/>
    <property type="match status" value="1"/>
</dbReference>
<evidence type="ECO:0000313" key="9">
    <source>
        <dbReference type="Proteomes" id="UP000314983"/>
    </source>
</evidence>
<sequence>SINLFTASMLLLLCIKKQMASVTFFLSVCGEAPLNTRIVGGNNSDPGSWPWQASLQTNGNHFCGGSLINQNWILTASHCFQTIVYVTVYLGMQSLQDTNPNMQAFQVSRIITHPDYNSNTNDNDIALLQLSSSVTFSDYIMPVCLAAAGSSFPAGTYVWVTGWGNTASEVSLTYPQTLQQVEVPVVSNSDCANSYSITSNMMCAGLAQGGKDACQGDSGGPLVVKQGSFWIQGGIVSFGYGCAWPNFPGVYTRVSQYQSWIDSQISSNQTGFIVFSSSNSTGSASSCCLVAVCIVTDYTLQVAPVCCPLAHPACRAVFTVRVRVHRTFEG</sequence>
<reference evidence="8" key="3">
    <citation type="submission" date="2020-05" db="EMBL/GenBank/DDBJ databases">
        <title>Electrophorus electricus (electric eel) genome, fEleEle1, primary haplotype.</title>
        <authorList>
            <person name="Myers G."/>
            <person name="Meyer A."/>
            <person name="Fedrigo O."/>
            <person name="Formenti G."/>
            <person name="Rhie A."/>
            <person name="Tracey A."/>
            <person name="Sims Y."/>
            <person name="Jarvis E.D."/>
        </authorList>
    </citation>
    <scope>NUCLEOTIDE SEQUENCE [LARGE SCALE GENOMIC DNA]</scope>
</reference>
<evidence type="ECO:0000259" key="7">
    <source>
        <dbReference type="PROSITE" id="PS50240"/>
    </source>
</evidence>
<accession>A0A4W4DZI8</accession>
<dbReference type="Pfam" id="PF00089">
    <property type="entry name" value="Trypsin"/>
    <property type="match status" value="1"/>
</dbReference>
<reference evidence="8" key="4">
    <citation type="submission" date="2025-08" db="UniProtKB">
        <authorList>
            <consortium name="Ensembl"/>
        </authorList>
    </citation>
    <scope>IDENTIFICATION</scope>
</reference>
<reference evidence="9" key="2">
    <citation type="journal article" date="2017" name="Sci. Adv.">
        <title>A tail of two voltages: Proteomic comparison of the three electric organs of the electric eel.</title>
        <authorList>
            <person name="Traeger L.L."/>
            <person name="Sabat G."/>
            <person name="Barrett-Wilt G.A."/>
            <person name="Wells G.B."/>
            <person name="Sussman M.R."/>
        </authorList>
    </citation>
    <scope>NUCLEOTIDE SEQUENCE [LARGE SCALE GENOMIC DNA]</scope>
</reference>
<dbReference type="FunFam" id="2.40.10.10:FF:000057">
    <property type="entry name" value="Zgc:100868"/>
    <property type="match status" value="1"/>
</dbReference>
<dbReference type="PANTHER" id="PTHR24252">
    <property type="entry name" value="ACROSIN-RELATED"/>
    <property type="match status" value="1"/>
</dbReference>
<dbReference type="InterPro" id="IPR001254">
    <property type="entry name" value="Trypsin_dom"/>
</dbReference>
<dbReference type="GO" id="GO:0004252">
    <property type="term" value="F:serine-type endopeptidase activity"/>
    <property type="evidence" value="ECO:0007669"/>
    <property type="project" value="InterPro"/>
</dbReference>
<dbReference type="InterPro" id="IPR018114">
    <property type="entry name" value="TRYPSIN_HIS"/>
</dbReference>
<dbReference type="InterPro" id="IPR043504">
    <property type="entry name" value="Peptidase_S1_PA_chymotrypsin"/>
</dbReference>
<dbReference type="InterPro" id="IPR001314">
    <property type="entry name" value="Peptidase_S1A"/>
</dbReference>
<keyword evidence="3 5" id="KW-0720">Serine protease</keyword>
<dbReference type="Gene3D" id="2.40.10.10">
    <property type="entry name" value="Trypsin-like serine proteases"/>
    <property type="match status" value="1"/>
</dbReference>
<dbReference type="InterPro" id="IPR009003">
    <property type="entry name" value="Peptidase_S1_PA"/>
</dbReference>
<keyword evidence="4" id="KW-1015">Disulfide bond</keyword>
<dbReference type="SUPFAM" id="SSF50494">
    <property type="entry name" value="Trypsin-like serine proteases"/>
    <property type="match status" value="1"/>
</dbReference>
<protein>
    <submittedName>
        <fullName evidence="8">Zgc:112038</fullName>
    </submittedName>
</protein>
<dbReference type="PANTHER" id="PTHR24252:SF7">
    <property type="entry name" value="HYALIN"/>
    <property type="match status" value="1"/>
</dbReference>
<dbReference type="PRINTS" id="PR00722">
    <property type="entry name" value="CHYMOTRYPSIN"/>
</dbReference>
<keyword evidence="1 5" id="KW-0645">Protease</keyword>
<keyword evidence="2 5" id="KW-0378">Hydrolase</keyword>
<proteinExistence type="predicted"/>
<organism evidence="8 9">
    <name type="scientific">Electrophorus electricus</name>
    <name type="common">Electric eel</name>
    <name type="synonym">Gymnotus electricus</name>
    <dbReference type="NCBI Taxonomy" id="8005"/>
    <lineage>
        <taxon>Eukaryota</taxon>
        <taxon>Metazoa</taxon>
        <taxon>Chordata</taxon>
        <taxon>Craniata</taxon>
        <taxon>Vertebrata</taxon>
        <taxon>Euteleostomi</taxon>
        <taxon>Actinopterygii</taxon>
        <taxon>Neopterygii</taxon>
        <taxon>Teleostei</taxon>
        <taxon>Ostariophysi</taxon>
        <taxon>Gymnotiformes</taxon>
        <taxon>Gymnotoidei</taxon>
        <taxon>Gymnotidae</taxon>
        <taxon>Electrophorus</taxon>
    </lineage>
</organism>
<evidence type="ECO:0000256" key="6">
    <source>
        <dbReference type="SAM" id="SignalP"/>
    </source>
</evidence>
<dbReference type="GeneTree" id="ENSGT00940000163160"/>
<evidence type="ECO:0000256" key="4">
    <source>
        <dbReference type="ARBA" id="ARBA00023157"/>
    </source>
</evidence>
<evidence type="ECO:0000256" key="1">
    <source>
        <dbReference type="ARBA" id="ARBA00022670"/>
    </source>
</evidence>
<keyword evidence="6" id="KW-0732">Signal</keyword>
<dbReference type="Proteomes" id="UP000314983">
    <property type="component" value="Chromosome 1"/>
</dbReference>
<keyword evidence="9" id="KW-1185">Reference proteome</keyword>
<evidence type="ECO:0000256" key="5">
    <source>
        <dbReference type="RuleBase" id="RU363034"/>
    </source>
</evidence>
<reference evidence="8" key="5">
    <citation type="submission" date="2025-09" db="UniProtKB">
        <authorList>
            <consortium name="Ensembl"/>
        </authorList>
    </citation>
    <scope>IDENTIFICATION</scope>
</reference>
<dbReference type="PROSITE" id="PS00135">
    <property type="entry name" value="TRYPSIN_SER"/>
    <property type="match status" value="1"/>
</dbReference>
<dbReference type="AlphaFoldDB" id="A0A4W4DZI8"/>
<evidence type="ECO:0000256" key="3">
    <source>
        <dbReference type="ARBA" id="ARBA00022825"/>
    </source>
</evidence>
<feature type="signal peptide" evidence="6">
    <location>
        <begin position="1"/>
        <end position="20"/>
    </location>
</feature>
<evidence type="ECO:0000256" key="2">
    <source>
        <dbReference type="ARBA" id="ARBA00022801"/>
    </source>
</evidence>